<evidence type="ECO:0000313" key="2">
    <source>
        <dbReference type="Proteomes" id="UP001157502"/>
    </source>
</evidence>
<evidence type="ECO:0000313" key="1">
    <source>
        <dbReference type="EMBL" id="KAJ7994474.1"/>
    </source>
</evidence>
<organism evidence="1 2">
    <name type="scientific">Dallia pectoralis</name>
    <name type="common">Alaska blackfish</name>
    <dbReference type="NCBI Taxonomy" id="75939"/>
    <lineage>
        <taxon>Eukaryota</taxon>
        <taxon>Metazoa</taxon>
        <taxon>Chordata</taxon>
        <taxon>Craniata</taxon>
        <taxon>Vertebrata</taxon>
        <taxon>Euteleostomi</taxon>
        <taxon>Actinopterygii</taxon>
        <taxon>Neopterygii</taxon>
        <taxon>Teleostei</taxon>
        <taxon>Protacanthopterygii</taxon>
        <taxon>Esociformes</taxon>
        <taxon>Umbridae</taxon>
        <taxon>Dallia</taxon>
    </lineage>
</organism>
<protein>
    <submittedName>
        <fullName evidence="1">Uncharacterized protein</fullName>
    </submittedName>
</protein>
<gene>
    <name evidence="1" type="ORF">DPEC_G00249630</name>
</gene>
<proteinExistence type="predicted"/>
<dbReference type="EMBL" id="CM055749">
    <property type="protein sequence ID" value="KAJ7994474.1"/>
    <property type="molecule type" value="Genomic_DNA"/>
</dbReference>
<reference evidence="1" key="1">
    <citation type="submission" date="2021-05" db="EMBL/GenBank/DDBJ databases">
        <authorList>
            <person name="Pan Q."/>
            <person name="Jouanno E."/>
            <person name="Zahm M."/>
            <person name="Klopp C."/>
            <person name="Cabau C."/>
            <person name="Louis A."/>
            <person name="Berthelot C."/>
            <person name="Parey E."/>
            <person name="Roest Crollius H."/>
            <person name="Montfort J."/>
            <person name="Robinson-Rechavi M."/>
            <person name="Bouchez O."/>
            <person name="Lampietro C."/>
            <person name="Lopez Roques C."/>
            <person name="Donnadieu C."/>
            <person name="Postlethwait J."/>
            <person name="Bobe J."/>
            <person name="Dillon D."/>
            <person name="Chandos A."/>
            <person name="von Hippel F."/>
            <person name="Guiguen Y."/>
        </authorList>
    </citation>
    <scope>NUCLEOTIDE SEQUENCE</scope>
    <source>
        <strain evidence="1">YG-Jan2019</strain>
    </source>
</reference>
<comment type="caution">
    <text evidence="1">The sequence shown here is derived from an EMBL/GenBank/DDBJ whole genome shotgun (WGS) entry which is preliminary data.</text>
</comment>
<keyword evidence="2" id="KW-1185">Reference proteome</keyword>
<sequence length="96" mass="10746">MKNLTALLLISLLCSCHMTSADIPQSLLFLTAGKCCTKFTIHKIPAKQVASYRRTSSRCPRTAVIFTTNMGREFCVDPSQAWVKSHMDIVSRRPTL</sequence>
<name>A0ACC2FSV7_DALPE</name>
<accession>A0ACC2FSV7</accession>
<dbReference type="Proteomes" id="UP001157502">
    <property type="component" value="Chromosome 22"/>
</dbReference>